<dbReference type="EMBL" id="NQVE01000015">
    <property type="protein sequence ID" value="RAL54094.1"/>
    <property type="molecule type" value="Genomic_DNA"/>
</dbReference>
<dbReference type="InterPro" id="IPR036047">
    <property type="entry name" value="F-box-like_dom_sf"/>
</dbReference>
<sequence length="379" mass="42553">METTIDCMQWLDTDVTVNIFLCLSDSADVVHAGAVSHLWRQFMIENGISKQVCERKFPQLSSIAHIPERGCRPSESSVGSSSSEFATLKTEHKVYASLLKAIETILASPPSEFIDHAIGASSTDNFPLESISNTLYPRDSYVRRASYWSSKGQRNPDVPETLTYKLKADFGVVTEFRIQPFEAFFQPGNPIYSAKSVRFRVGHPKSSTEMLSLELPTQLPVDDKFVWTYTSQDFPMSQENCLQVFKLPEPILCIGGFLQIELMGRVQTQEVDELFYICVSHVKAIGRPLSPGFEVQILEQSGKFSMTYNHEAFECMLQPMADGEEEEASRVFFNQAEGRVGLLGYLLGIGIEPDVPDEMYPWGYADAETDDDDDENIAI</sequence>
<gene>
    <name evidence="1" type="ORF">DM860_004565</name>
</gene>
<name>A0A328E7W7_9ASTE</name>
<dbReference type="InterPro" id="IPR055336">
    <property type="entry name" value="At4g00755-like"/>
</dbReference>
<evidence type="ECO:0000313" key="2">
    <source>
        <dbReference type="Proteomes" id="UP000249390"/>
    </source>
</evidence>
<dbReference type="PANTHER" id="PTHR39741:SF14">
    <property type="entry name" value="F-BOX DOMAIN-CONTAINING PROTEIN"/>
    <property type="match status" value="1"/>
</dbReference>
<accession>A0A328E7W7</accession>
<evidence type="ECO:0000313" key="1">
    <source>
        <dbReference type="EMBL" id="RAL54094.1"/>
    </source>
</evidence>
<evidence type="ECO:0008006" key="3">
    <source>
        <dbReference type="Google" id="ProtNLM"/>
    </source>
</evidence>
<dbReference type="Proteomes" id="UP000249390">
    <property type="component" value="Unassembled WGS sequence"/>
</dbReference>
<protein>
    <recommendedName>
        <fullName evidence="3">F-box domain-containing protein</fullName>
    </recommendedName>
</protein>
<dbReference type="PANTHER" id="PTHR39741">
    <property type="entry name" value="F-BOX DOMAIN CONTAINING PROTEIN, EXPRESSED"/>
    <property type="match status" value="1"/>
</dbReference>
<organism evidence="1 2">
    <name type="scientific">Cuscuta australis</name>
    <dbReference type="NCBI Taxonomy" id="267555"/>
    <lineage>
        <taxon>Eukaryota</taxon>
        <taxon>Viridiplantae</taxon>
        <taxon>Streptophyta</taxon>
        <taxon>Embryophyta</taxon>
        <taxon>Tracheophyta</taxon>
        <taxon>Spermatophyta</taxon>
        <taxon>Magnoliopsida</taxon>
        <taxon>eudicotyledons</taxon>
        <taxon>Gunneridae</taxon>
        <taxon>Pentapetalae</taxon>
        <taxon>asterids</taxon>
        <taxon>lamiids</taxon>
        <taxon>Solanales</taxon>
        <taxon>Convolvulaceae</taxon>
        <taxon>Cuscuteae</taxon>
        <taxon>Cuscuta</taxon>
        <taxon>Cuscuta subgen. Grammica</taxon>
        <taxon>Cuscuta sect. Cleistogrammica</taxon>
    </lineage>
</organism>
<proteinExistence type="predicted"/>
<reference evidence="1 2" key="1">
    <citation type="submission" date="2018-06" db="EMBL/GenBank/DDBJ databases">
        <title>The Genome of Cuscuta australis (Dodder) Provides Insight into the Evolution of Plant Parasitism.</title>
        <authorList>
            <person name="Liu H."/>
        </authorList>
    </citation>
    <scope>NUCLEOTIDE SEQUENCE [LARGE SCALE GENOMIC DNA]</scope>
    <source>
        <strain evidence="2">cv. Yunnan</strain>
        <tissue evidence="1">Vines</tissue>
    </source>
</reference>
<dbReference type="AlphaFoldDB" id="A0A328E7W7"/>
<dbReference type="SUPFAM" id="SSF81383">
    <property type="entry name" value="F-box domain"/>
    <property type="match status" value="1"/>
</dbReference>
<comment type="caution">
    <text evidence="1">The sequence shown here is derived from an EMBL/GenBank/DDBJ whole genome shotgun (WGS) entry which is preliminary data.</text>
</comment>
<keyword evidence="2" id="KW-1185">Reference proteome</keyword>